<dbReference type="InterPro" id="IPR020103">
    <property type="entry name" value="PsdUridine_synth_cat_dom_sf"/>
</dbReference>
<comment type="caution">
    <text evidence="4">The sequence shown here is derived from an EMBL/GenBank/DDBJ whole genome shotgun (WGS) entry which is preliminary data.</text>
</comment>
<evidence type="ECO:0000313" key="5">
    <source>
        <dbReference type="Proteomes" id="UP001359559"/>
    </source>
</evidence>
<dbReference type="Pfam" id="PF04677">
    <property type="entry name" value="CwfJ_C_1"/>
    <property type="match status" value="1"/>
</dbReference>
<evidence type="ECO:0000256" key="2">
    <source>
        <dbReference type="ARBA" id="ARBA00023235"/>
    </source>
</evidence>
<feature type="domain" description="Cwf19-like C-terminal" evidence="3">
    <location>
        <begin position="1"/>
        <end position="89"/>
    </location>
</feature>
<dbReference type="GO" id="GO:0003723">
    <property type="term" value="F:RNA binding"/>
    <property type="evidence" value="ECO:0007669"/>
    <property type="project" value="InterPro"/>
</dbReference>
<dbReference type="PANTHER" id="PTHR12072">
    <property type="entry name" value="CWF19, CELL CYCLE CONTROL PROTEIN"/>
    <property type="match status" value="1"/>
</dbReference>
<dbReference type="InterPro" id="IPR040194">
    <property type="entry name" value="Cwf19-like"/>
</dbReference>
<dbReference type="PANTHER" id="PTHR12072:SF5">
    <property type="entry name" value="CWF19-LIKE PROTEIN 2"/>
    <property type="match status" value="1"/>
</dbReference>
<dbReference type="InterPro" id="IPR020094">
    <property type="entry name" value="TruA/RsuA/RluB/E/F_N"/>
</dbReference>
<dbReference type="GO" id="GO:0000398">
    <property type="term" value="P:mRNA splicing, via spliceosome"/>
    <property type="evidence" value="ECO:0007669"/>
    <property type="project" value="TreeGrafter"/>
</dbReference>
<sequence length="200" mass="22924">MLPQWQPLVPGHCCILPIQHESAKITVNDNVWIEIRNFKKFLIMMFAKQEKEVVFLETVMGLAQQQRHCMVECIPLPQDIAKEAPLYFKEAIDEAEDEWSQHNAKKLIDTSQKGLQAQMEPTVESELFKALEKTRLLVGDKKDLQYSRCGRTDKGVSSVGQHQMKNVMPDSTPFHEDFIGHLLDIVRVSVSICKIDFGRS</sequence>
<name>A0AAN9JBA6_CLITE</name>
<keyword evidence="2" id="KW-0413">Isomerase</keyword>
<protein>
    <recommendedName>
        <fullName evidence="3">Cwf19-like C-terminal domain-containing protein</fullName>
    </recommendedName>
</protein>
<dbReference type="GO" id="GO:0001522">
    <property type="term" value="P:pseudouridine synthesis"/>
    <property type="evidence" value="ECO:0007669"/>
    <property type="project" value="InterPro"/>
</dbReference>
<proteinExistence type="inferred from homology"/>
<dbReference type="AlphaFoldDB" id="A0AAN9JBA6"/>
<dbReference type="Proteomes" id="UP001359559">
    <property type="component" value="Unassembled WGS sequence"/>
</dbReference>
<dbReference type="InterPro" id="IPR006768">
    <property type="entry name" value="Cwf19-like_C_dom-1"/>
</dbReference>
<evidence type="ECO:0000259" key="3">
    <source>
        <dbReference type="Pfam" id="PF04677"/>
    </source>
</evidence>
<dbReference type="EMBL" id="JAYKXN010000004">
    <property type="protein sequence ID" value="KAK7295139.1"/>
    <property type="molecule type" value="Genomic_DNA"/>
</dbReference>
<evidence type="ECO:0000256" key="1">
    <source>
        <dbReference type="ARBA" id="ARBA00006795"/>
    </source>
</evidence>
<dbReference type="GO" id="GO:0009982">
    <property type="term" value="F:pseudouridine synthase activity"/>
    <property type="evidence" value="ECO:0007669"/>
    <property type="project" value="InterPro"/>
</dbReference>
<organism evidence="4 5">
    <name type="scientific">Clitoria ternatea</name>
    <name type="common">Butterfly pea</name>
    <dbReference type="NCBI Taxonomy" id="43366"/>
    <lineage>
        <taxon>Eukaryota</taxon>
        <taxon>Viridiplantae</taxon>
        <taxon>Streptophyta</taxon>
        <taxon>Embryophyta</taxon>
        <taxon>Tracheophyta</taxon>
        <taxon>Spermatophyta</taxon>
        <taxon>Magnoliopsida</taxon>
        <taxon>eudicotyledons</taxon>
        <taxon>Gunneridae</taxon>
        <taxon>Pentapetalae</taxon>
        <taxon>rosids</taxon>
        <taxon>fabids</taxon>
        <taxon>Fabales</taxon>
        <taxon>Fabaceae</taxon>
        <taxon>Papilionoideae</taxon>
        <taxon>50 kb inversion clade</taxon>
        <taxon>NPAAA clade</taxon>
        <taxon>indigoferoid/millettioid clade</taxon>
        <taxon>Phaseoleae</taxon>
        <taxon>Clitoria</taxon>
    </lineage>
</organism>
<gene>
    <name evidence="4" type="ORF">RJT34_18043</name>
</gene>
<keyword evidence="5" id="KW-1185">Reference proteome</keyword>
<dbReference type="GO" id="GO:0071014">
    <property type="term" value="C:post-mRNA release spliceosomal complex"/>
    <property type="evidence" value="ECO:0007669"/>
    <property type="project" value="TreeGrafter"/>
</dbReference>
<comment type="similarity">
    <text evidence="1">Belongs to the CWF19 family.</text>
</comment>
<reference evidence="4 5" key="1">
    <citation type="submission" date="2024-01" db="EMBL/GenBank/DDBJ databases">
        <title>The genomes of 5 underutilized Papilionoideae crops provide insights into root nodulation and disease resistance.</title>
        <authorList>
            <person name="Yuan L."/>
        </authorList>
    </citation>
    <scope>NUCLEOTIDE SEQUENCE [LARGE SCALE GENOMIC DNA]</scope>
    <source>
        <strain evidence="4">LY-2023</strain>
        <tissue evidence="4">Leaf</tissue>
    </source>
</reference>
<evidence type="ECO:0000313" key="4">
    <source>
        <dbReference type="EMBL" id="KAK7295139.1"/>
    </source>
</evidence>
<dbReference type="Gene3D" id="3.30.70.580">
    <property type="entry name" value="Pseudouridine synthase I, catalytic domain, N-terminal subdomain"/>
    <property type="match status" value="1"/>
</dbReference>
<dbReference type="SUPFAM" id="SSF55120">
    <property type="entry name" value="Pseudouridine synthase"/>
    <property type="match status" value="1"/>
</dbReference>
<accession>A0AAN9JBA6</accession>